<reference evidence="1 2" key="1">
    <citation type="submission" date="2010-08" db="EMBL/GenBank/DDBJ databases">
        <authorList>
            <person name="Weinstock G."/>
            <person name="Sodergren E."/>
            <person name="Clifton S."/>
            <person name="Fulton L."/>
            <person name="Fulton B."/>
            <person name="Courtney L."/>
            <person name="Fronick C."/>
            <person name="Harrison M."/>
            <person name="Strong C."/>
            <person name="Farmer C."/>
            <person name="Delahaunty K."/>
            <person name="Markovic C."/>
            <person name="Hall O."/>
            <person name="Minx P."/>
            <person name="Tomlinson C."/>
            <person name="Mitreva M."/>
            <person name="Hou S."/>
            <person name="Chen J."/>
            <person name="Wollam A."/>
            <person name="Pepin K.H."/>
            <person name="Johnson M."/>
            <person name="Bhonagiri V."/>
            <person name="Zhang X."/>
            <person name="Suruliraj S."/>
            <person name="Warren W."/>
            <person name="Chinwalla A."/>
            <person name="Mardis E.R."/>
            <person name="Wilson R.K."/>
        </authorList>
    </citation>
    <scope>NUCLEOTIDE SEQUENCE [LARGE SCALE GENOMIC DNA]</scope>
    <source>
        <strain evidence="1 2">F0204</strain>
    </source>
</reference>
<protein>
    <submittedName>
        <fullName evidence="1">Uncharacterized protein</fullName>
    </submittedName>
</protein>
<dbReference type="RefSeq" id="WP_006526114.1">
    <property type="nucleotide sequence ID" value="NZ_GL637664.1"/>
</dbReference>
<proteinExistence type="predicted"/>
<gene>
    <name evidence="1" type="ORF">HMPREF9430_01297</name>
</gene>
<sequence>MEKIDKYLEEIEAAMCKMDPIEQDRLMEVIRISFPEYFDGNYMKS</sequence>
<keyword evidence="2" id="KW-1185">Reference proteome</keyword>
<evidence type="ECO:0000313" key="2">
    <source>
        <dbReference type="Proteomes" id="UP000004097"/>
    </source>
</evidence>
<name>E7MP26_9FIRM</name>
<dbReference type="EMBL" id="AECQ01000027">
    <property type="protein sequence ID" value="EFW24207.1"/>
    <property type="molecule type" value="Genomic_DNA"/>
</dbReference>
<comment type="caution">
    <text evidence="1">The sequence shown here is derived from an EMBL/GenBank/DDBJ whole genome shotgun (WGS) entry which is preliminary data.</text>
</comment>
<accession>E7MP26</accession>
<dbReference type="STRING" id="706433.HMPREF9430_01297"/>
<evidence type="ECO:0000313" key="1">
    <source>
        <dbReference type="EMBL" id="EFW24207.1"/>
    </source>
</evidence>
<dbReference type="HOGENOM" id="CLU_3205377_0_0_9"/>
<organism evidence="1 2">
    <name type="scientific">Solobacterium moorei F0204</name>
    <dbReference type="NCBI Taxonomy" id="706433"/>
    <lineage>
        <taxon>Bacteria</taxon>
        <taxon>Bacillati</taxon>
        <taxon>Bacillota</taxon>
        <taxon>Erysipelotrichia</taxon>
        <taxon>Erysipelotrichales</taxon>
        <taxon>Erysipelotrichaceae</taxon>
        <taxon>Solobacterium</taxon>
    </lineage>
</organism>
<dbReference type="AlphaFoldDB" id="E7MP26"/>
<dbReference type="Proteomes" id="UP000004097">
    <property type="component" value="Unassembled WGS sequence"/>
</dbReference>